<dbReference type="Proteomes" id="UP000321337">
    <property type="component" value="Unassembled WGS sequence"/>
</dbReference>
<protein>
    <recommendedName>
        <fullName evidence="4">Membrane transporter protein</fullName>
    </recommendedName>
</protein>
<keyword evidence="1" id="KW-0472">Membrane</keyword>
<proteinExistence type="predicted"/>
<evidence type="ECO:0000256" key="1">
    <source>
        <dbReference type="SAM" id="Phobius"/>
    </source>
</evidence>
<keyword evidence="1" id="KW-0812">Transmembrane</keyword>
<reference evidence="2 3" key="1">
    <citation type="submission" date="2019-07" db="EMBL/GenBank/DDBJ databases">
        <title>Whole genome shotgun sequence of Thiobacillus plumbophilus NBRC 107929.</title>
        <authorList>
            <person name="Hosoyama A."/>
            <person name="Uohara A."/>
            <person name="Ohji S."/>
            <person name="Ichikawa N."/>
        </authorList>
    </citation>
    <scope>NUCLEOTIDE SEQUENCE [LARGE SCALE GENOMIC DNA]</scope>
    <source>
        <strain evidence="2 3">NBRC 107929</strain>
    </source>
</reference>
<evidence type="ECO:0000313" key="2">
    <source>
        <dbReference type="EMBL" id="GEP29070.1"/>
    </source>
</evidence>
<evidence type="ECO:0008006" key="4">
    <source>
        <dbReference type="Google" id="ProtNLM"/>
    </source>
</evidence>
<gene>
    <name evidence="2" type="ORF">TPL01_02080</name>
</gene>
<name>A0A512L3M1_9PROT</name>
<sequence>MLIQYLGTSSDDSGSGSALSVYYYLAALPPEVLQYFGNAFFTPFVVITAGANIAPKFKFPTGIALAIALGVVYGVVATIIVGEISNGLYTPERLLRLGITVFLCVGGIAAGLFQARKAERQAITQALL</sequence>
<organism evidence="2 3">
    <name type="scientific">Sulfuriferula plumbiphila</name>
    <dbReference type="NCBI Taxonomy" id="171865"/>
    <lineage>
        <taxon>Bacteria</taxon>
        <taxon>Pseudomonadati</taxon>
        <taxon>Pseudomonadota</taxon>
        <taxon>Betaproteobacteria</taxon>
        <taxon>Nitrosomonadales</taxon>
        <taxon>Sulfuricellaceae</taxon>
        <taxon>Sulfuriferula</taxon>
    </lineage>
</organism>
<evidence type="ECO:0000313" key="3">
    <source>
        <dbReference type="Proteomes" id="UP000321337"/>
    </source>
</evidence>
<dbReference type="EMBL" id="BKAD01000001">
    <property type="protein sequence ID" value="GEP29070.1"/>
    <property type="molecule type" value="Genomic_DNA"/>
</dbReference>
<dbReference type="AlphaFoldDB" id="A0A512L3M1"/>
<feature type="transmembrane region" description="Helical" evidence="1">
    <location>
        <begin position="94"/>
        <end position="113"/>
    </location>
</feature>
<comment type="caution">
    <text evidence="2">The sequence shown here is derived from an EMBL/GenBank/DDBJ whole genome shotgun (WGS) entry which is preliminary data.</text>
</comment>
<accession>A0A512L3M1</accession>
<feature type="transmembrane region" description="Helical" evidence="1">
    <location>
        <begin position="32"/>
        <end position="51"/>
    </location>
</feature>
<keyword evidence="1" id="KW-1133">Transmembrane helix</keyword>
<keyword evidence="3" id="KW-1185">Reference proteome</keyword>
<feature type="transmembrane region" description="Helical" evidence="1">
    <location>
        <begin position="63"/>
        <end position="82"/>
    </location>
</feature>